<dbReference type="Proteomes" id="UP000271087">
    <property type="component" value="Unassembled WGS sequence"/>
</dbReference>
<reference evidence="1 2" key="1">
    <citation type="submission" date="2018-08" db="EMBL/GenBank/DDBJ databases">
        <authorList>
            <person name="Laetsch R D."/>
            <person name="Stevens L."/>
            <person name="Kumar S."/>
            <person name="Blaxter L. M."/>
        </authorList>
    </citation>
    <scope>NUCLEOTIDE SEQUENCE [LARGE SCALE GENOMIC DNA]</scope>
</reference>
<dbReference type="EMBL" id="UYRW01009699">
    <property type="protein sequence ID" value="VDM98066.1"/>
    <property type="molecule type" value="Genomic_DNA"/>
</dbReference>
<keyword evidence="2" id="KW-1185">Reference proteome</keyword>
<sequence length="57" mass="6480">MIMHSSICGRVYVCMYVRGLSVGLFKPGLTCNKQRNFHYKKLGSIGKVSGNKRSEWL</sequence>
<proteinExistence type="predicted"/>
<protein>
    <submittedName>
        <fullName evidence="1">Uncharacterized protein</fullName>
    </submittedName>
</protein>
<organism evidence="1 2">
    <name type="scientific">Onchocerca ochengi</name>
    <name type="common">Filarial nematode worm</name>
    <dbReference type="NCBI Taxonomy" id="42157"/>
    <lineage>
        <taxon>Eukaryota</taxon>
        <taxon>Metazoa</taxon>
        <taxon>Ecdysozoa</taxon>
        <taxon>Nematoda</taxon>
        <taxon>Chromadorea</taxon>
        <taxon>Rhabditida</taxon>
        <taxon>Spirurina</taxon>
        <taxon>Spiruromorpha</taxon>
        <taxon>Filarioidea</taxon>
        <taxon>Onchocercidae</taxon>
        <taxon>Onchocerca</taxon>
    </lineage>
</organism>
<accession>A0A3P7KG55</accession>
<evidence type="ECO:0000313" key="1">
    <source>
        <dbReference type="EMBL" id="VDM98066.1"/>
    </source>
</evidence>
<feature type="non-terminal residue" evidence="1">
    <location>
        <position position="57"/>
    </location>
</feature>
<dbReference type="AlphaFoldDB" id="A0A3P7KG55"/>
<evidence type="ECO:0000313" key="2">
    <source>
        <dbReference type="Proteomes" id="UP000271087"/>
    </source>
</evidence>
<gene>
    <name evidence="1" type="ORF">NOO_LOCUS12110</name>
</gene>
<name>A0A3P7KG55_ONCOC</name>